<dbReference type="EMBL" id="CAKOFQ010007384">
    <property type="protein sequence ID" value="CAH1999929.1"/>
    <property type="molecule type" value="Genomic_DNA"/>
</dbReference>
<reference evidence="1" key="1">
    <citation type="submission" date="2022-03" db="EMBL/GenBank/DDBJ databases">
        <authorList>
            <person name="Sayadi A."/>
        </authorList>
    </citation>
    <scope>NUCLEOTIDE SEQUENCE</scope>
</reference>
<dbReference type="Proteomes" id="UP001152888">
    <property type="component" value="Unassembled WGS sequence"/>
</dbReference>
<dbReference type="AlphaFoldDB" id="A0A9P0LJN4"/>
<dbReference type="OrthoDB" id="19174at2759"/>
<protein>
    <submittedName>
        <fullName evidence="1">Uncharacterized protein</fullName>
    </submittedName>
</protein>
<sequence length="67" mass="7394">MKTEELEKEKQAAVTYVPGKMIKKQQLDAVNAGILCARITNIIYVPPVMTTPVTEAATMKMSEIGRL</sequence>
<evidence type="ECO:0000313" key="2">
    <source>
        <dbReference type="Proteomes" id="UP001152888"/>
    </source>
</evidence>
<gene>
    <name evidence="1" type="ORF">ACAOBT_LOCUS25253</name>
</gene>
<comment type="caution">
    <text evidence="1">The sequence shown here is derived from an EMBL/GenBank/DDBJ whole genome shotgun (WGS) entry which is preliminary data.</text>
</comment>
<organism evidence="1 2">
    <name type="scientific">Acanthoscelides obtectus</name>
    <name type="common">Bean weevil</name>
    <name type="synonym">Bruchus obtectus</name>
    <dbReference type="NCBI Taxonomy" id="200917"/>
    <lineage>
        <taxon>Eukaryota</taxon>
        <taxon>Metazoa</taxon>
        <taxon>Ecdysozoa</taxon>
        <taxon>Arthropoda</taxon>
        <taxon>Hexapoda</taxon>
        <taxon>Insecta</taxon>
        <taxon>Pterygota</taxon>
        <taxon>Neoptera</taxon>
        <taxon>Endopterygota</taxon>
        <taxon>Coleoptera</taxon>
        <taxon>Polyphaga</taxon>
        <taxon>Cucujiformia</taxon>
        <taxon>Chrysomeloidea</taxon>
        <taxon>Chrysomelidae</taxon>
        <taxon>Bruchinae</taxon>
        <taxon>Bruchini</taxon>
        <taxon>Acanthoscelides</taxon>
    </lineage>
</organism>
<accession>A0A9P0LJN4</accession>
<name>A0A9P0LJN4_ACAOB</name>
<keyword evidence="2" id="KW-1185">Reference proteome</keyword>
<proteinExistence type="predicted"/>
<evidence type="ECO:0000313" key="1">
    <source>
        <dbReference type="EMBL" id="CAH1999929.1"/>
    </source>
</evidence>